<keyword evidence="4" id="KW-1185">Reference proteome</keyword>
<name>A0A239XB56_9FLAO</name>
<reference evidence="3 4" key="1">
    <citation type="submission" date="2017-06" db="EMBL/GenBank/DDBJ databases">
        <authorList>
            <consortium name="Pathogen Informatics"/>
        </authorList>
    </citation>
    <scope>NUCLEOTIDE SEQUENCE [LARGE SCALE GENOMIC DNA]</scope>
    <source>
        <strain evidence="3 4">NCTC13490</strain>
    </source>
</reference>
<protein>
    <submittedName>
        <fullName evidence="3">Gliding motility-associated C-terminal domain</fullName>
    </submittedName>
</protein>
<feature type="chain" id="PRO_5013167688" evidence="1">
    <location>
        <begin position="19"/>
        <end position="904"/>
    </location>
</feature>
<evidence type="ECO:0000259" key="2">
    <source>
        <dbReference type="Pfam" id="PF17517"/>
    </source>
</evidence>
<dbReference type="Pfam" id="PF13585">
    <property type="entry name" value="CHU_C"/>
    <property type="match status" value="1"/>
</dbReference>
<accession>A0A239XB56</accession>
<dbReference type="NCBIfam" id="TIGR04131">
    <property type="entry name" value="Bac_Flav_CTERM"/>
    <property type="match status" value="1"/>
</dbReference>
<dbReference type="InterPro" id="IPR035234">
    <property type="entry name" value="IgGFc-bd_N"/>
</dbReference>
<gene>
    <name evidence="3" type="ORF">SAMEA4412677_01323</name>
</gene>
<feature type="domain" description="IgGFc-binding protein N-terminal" evidence="2">
    <location>
        <begin position="128"/>
        <end position="444"/>
    </location>
</feature>
<sequence>MRNIFTFFLILFSLFSSAQMDTEHWFAPMFSNYKSAANYQAVYLSTSETTPFPVKIYSGNNLLGTVSLSKGAPQIFEIPRQYIITEDVSEVSTIQQKGLHLVGDKKYFATLRFSVHNHAEIVTSKGKAALGQEFFIGMPRLNATVSSNYTANILAVENGTTVTLSGYLSGLIFTNDSTISSTKTVTLNSGESYIFDVDEGTNEALDGLIGAKITADKPISVSNGSFSGRMAETGVDIFMDQSVPVEKTGKEFIIMGGNGNFPKSEIESTLIIATKDNTDVYLNNETTKYANIPKAGGYIFIPSDKYQDLDGANNIYALYVKSTDNVYVYGILAGSRDQEMPSGGMNLIPALSCFLPSKIDELSEVNRLPLTYTGPQSSVRSEEYHNVKLNILAQKGASVNVNGSTSGLLGPFKVDGSADWEVFTLSGASGNQTIETTDDKAITAGIAGGSGPAGFGGYFAGFSSIPSISKIGDCARGQMLEVDDFYNEYKWEYSTDQINWTILPDTGYQINPGKNFGYYRVTVTKLSCLPAQTTKNFKYLKCPTYSNSEFTAGACNTITIEPIFTKNPTWKADPTKTAIIMKPSSGKAYVGADGKIYFEAENTTDEQVKFTYYLEQQGTEFPEYEEITVTVNIFQIKPKNTEITECIDYSGKGYFNLKKSFEPANVNSNYTGFEYYTDAAFSPQSRIPDSEISNYYSAPGKTVYVKISDIYSCDNRLNPGKIQLKTYELPQVKSIDVKGETSAIIEIEKGRKLYSIAVKKGKHTQNDLPPDFAYQQFNTDRANIEINGGRGFYTVFIKSADNCLPVISYFTVIAVNNVLTPNGDGYNDSVEVPELHNKINPVFQIYDRYGKKVFEGNTLNNFTWTGKSGGYNLPTGTYWYYMTWQDYDGAENDSLQGWILLKNY</sequence>
<proteinExistence type="predicted"/>
<dbReference type="RefSeq" id="WP_095071638.1">
    <property type="nucleotide sequence ID" value="NZ_LT906465.1"/>
</dbReference>
<dbReference type="InterPro" id="IPR026341">
    <property type="entry name" value="T9SS_type_B"/>
</dbReference>
<dbReference type="AlphaFoldDB" id="A0A239XB56"/>
<dbReference type="Pfam" id="PF17517">
    <property type="entry name" value="IgGFc_binding"/>
    <property type="match status" value="1"/>
</dbReference>
<evidence type="ECO:0000313" key="3">
    <source>
        <dbReference type="EMBL" id="SNV43829.1"/>
    </source>
</evidence>
<dbReference type="EMBL" id="LT906465">
    <property type="protein sequence ID" value="SNV43829.1"/>
    <property type="molecule type" value="Genomic_DNA"/>
</dbReference>
<dbReference type="KEGG" id="ctak:4412677_01323"/>
<evidence type="ECO:0000256" key="1">
    <source>
        <dbReference type="SAM" id="SignalP"/>
    </source>
</evidence>
<keyword evidence="1" id="KW-0732">Signal</keyword>
<organism evidence="3 4">
    <name type="scientific">Chryseobacterium taklimakanense</name>
    <dbReference type="NCBI Taxonomy" id="536441"/>
    <lineage>
        <taxon>Bacteria</taxon>
        <taxon>Pseudomonadati</taxon>
        <taxon>Bacteroidota</taxon>
        <taxon>Flavobacteriia</taxon>
        <taxon>Flavobacteriales</taxon>
        <taxon>Weeksellaceae</taxon>
        <taxon>Chryseobacterium group</taxon>
        <taxon>Chryseobacterium</taxon>
    </lineage>
</organism>
<feature type="signal peptide" evidence="1">
    <location>
        <begin position="1"/>
        <end position="18"/>
    </location>
</feature>
<dbReference type="Proteomes" id="UP000215196">
    <property type="component" value="Chromosome 1"/>
</dbReference>
<evidence type="ECO:0000313" key="4">
    <source>
        <dbReference type="Proteomes" id="UP000215196"/>
    </source>
</evidence>